<evidence type="ECO:0000256" key="1">
    <source>
        <dbReference type="ARBA" id="ARBA00007513"/>
    </source>
</evidence>
<organism evidence="11 12">
    <name type="scientific">Lottia gigantea</name>
    <name type="common">Giant owl limpet</name>
    <dbReference type="NCBI Taxonomy" id="225164"/>
    <lineage>
        <taxon>Eukaryota</taxon>
        <taxon>Metazoa</taxon>
        <taxon>Spiralia</taxon>
        <taxon>Lophotrochozoa</taxon>
        <taxon>Mollusca</taxon>
        <taxon>Gastropoda</taxon>
        <taxon>Patellogastropoda</taxon>
        <taxon>Lottioidea</taxon>
        <taxon>Lottiidae</taxon>
        <taxon>Lottia</taxon>
    </lineage>
</organism>
<feature type="domain" description="Ferritin-like diiron" evidence="10">
    <location>
        <begin position="1"/>
        <end position="148"/>
    </location>
</feature>
<evidence type="ECO:0000256" key="2">
    <source>
        <dbReference type="ARBA" id="ARBA00022434"/>
    </source>
</evidence>
<dbReference type="SUPFAM" id="SSF47240">
    <property type="entry name" value="Ferritin-like"/>
    <property type="match status" value="1"/>
</dbReference>
<comment type="catalytic activity">
    <reaction evidence="7 9">
        <text>4 Fe(2+) + O2 + 4 H(+) = 4 Fe(3+) + 2 H2O</text>
        <dbReference type="Rhea" id="RHEA:11148"/>
        <dbReference type="ChEBI" id="CHEBI:15377"/>
        <dbReference type="ChEBI" id="CHEBI:15378"/>
        <dbReference type="ChEBI" id="CHEBI:15379"/>
        <dbReference type="ChEBI" id="CHEBI:29033"/>
        <dbReference type="ChEBI" id="CHEBI:29034"/>
        <dbReference type="EC" id="1.16.3.1"/>
    </reaction>
</comment>
<dbReference type="PANTHER" id="PTHR11431">
    <property type="entry name" value="FERRITIN"/>
    <property type="match status" value="1"/>
</dbReference>
<dbReference type="KEGG" id="lgi:LOTGIDRAFT_134773"/>
<evidence type="ECO:0000256" key="7">
    <source>
        <dbReference type="ARBA" id="ARBA00047990"/>
    </source>
</evidence>
<keyword evidence="2 9" id="KW-0409">Iron storage</keyword>
<keyword evidence="4 9" id="KW-0560">Oxidoreductase</keyword>
<evidence type="ECO:0000259" key="10">
    <source>
        <dbReference type="PROSITE" id="PS50905"/>
    </source>
</evidence>
<dbReference type="OrthoDB" id="186462at2759"/>
<dbReference type="RefSeq" id="XP_009066966.1">
    <property type="nucleotide sequence ID" value="XM_009068718.1"/>
</dbReference>
<dbReference type="InterPro" id="IPR009040">
    <property type="entry name" value="Ferritin-like_diiron"/>
</dbReference>
<dbReference type="GO" id="GO:0004322">
    <property type="term" value="F:ferroxidase activity"/>
    <property type="evidence" value="ECO:0007669"/>
    <property type="project" value="UniProtKB-EC"/>
</dbReference>
<evidence type="ECO:0000256" key="5">
    <source>
        <dbReference type="ARBA" id="ARBA00023004"/>
    </source>
</evidence>
<dbReference type="InterPro" id="IPR008331">
    <property type="entry name" value="Ferritin_DPS_dom"/>
</dbReference>
<dbReference type="InterPro" id="IPR009078">
    <property type="entry name" value="Ferritin-like_SF"/>
</dbReference>
<dbReference type="Gene3D" id="1.20.1260.10">
    <property type="match status" value="1"/>
</dbReference>
<keyword evidence="3 8" id="KW-0479">Metal-binding</keyword>
<dbReference type="GO" id="GO:0008199">
    <property type="term" value="F:ferric iron binding"/>
    <property type="evidence" value="ECO:0007669"/>
    <property type="project" value="InterPro"/>
</dbReference>
<comment type="similarity">
    <text evidence="1 9">Belongs to the ferritin family.</text>
</comment>
<feature type="binding site" evidence="8">
    <location>
        <position position="52"/>
    </location>
    <ligand>
        <name>Fe cation</name>
        <dbReference type="ChEBI" id="CHEBI:24875"/>
        <label>1</label>
    </ligand>
</feature>
<dbReference type="GO" id="GO:0005737">
    <property type="term" value="C:cytoplasm"/>
    <property type="evidence" value="ECO:0007669"/>
    <property type="project" value="TreeGrafter"/>
</dbReference>
<evidence type="ECO:0000256" key="9">
    <source>
        <dbReference type="RuleBase" id="RU361145"/>
    </source>
</evidence>
<dbReference type="STRING" id="225164.V3ZN85"/>
<keyword evidence="5 8" id="KW-0408">Iron</keyword>
<evidence type="ECO:0000256" key="6">
    <source>
        <dbReference type="ARBA" id="ARBA00025111"/>
    </source>
</evidence>
<feature type="binding site" evidence="8">
    <location>
        <position position="96"/>
    </location>
    <ligand>
        <name>Fe cation</name>
        <dbReference type="ChEBI" id="CHEBI:24875"/>
        <label>1</label>
    </ligand>
</feature>
<dbReference type="GO" id="GO:0006879">
    <property type="term" value="P:intracellular iron ion homeostasis"/>
    <property type="evidence" value="ECO:0007669"/>
    <property type="project" value="UniProtKB-KW"/>
</dbReference>
<dbReference type="Proteomes" id="UP000030746">
    <property type="component" value="Unassembled WGS sequence"/>
</dbReference>
<dbReference type="InterPro" id="IPR001519">
    <property type="entry name" value="Ferritin"/>
</dbReference>
<reference evidence="11 12" key="1">
    <citation type="journal article" date="2013" name="Nature">
        <title>Insights into bilaterian evolution from three spiralian genomes.</title>
        <authorList>
            <person name="Simakov O."/>
            <person name="Marletaz F."/>
            <person name="Cho S.J."/>
            <person name="Edsinger-Gonzales E."/>
            <person name="Havlak P."/>
            <person name="Hellsten U."/>
            <person name="Kuo D.H."/>
            <person name="Larsson T."/>
            <person name="Lv J."/>
            <person name="Arendt D."/>
            <person name="Savage R."/>
            <person name="Osoegawa K."/>
            <person name="de Jong P."/>
            <person name="Grimwood J."/>
            <person name="Chapman J.A."/>
            <person name="Shapiro H."/>
            <person name="Aerts A."/>
            <person name="Otillar R.P."/>
            <person name="Terry A.Y."/>
            <person name="Boore J.L."/>
            <person name="Grigoriev I.V."/>
            <person name="Lindberg D.R."/>
            <person name="Seaver E.C."/>
            <person name="Weisblat D.A."/>
            <person name="Putnam N.H."/>
            <person name="Rokhsar D.S."/>
        </authorList>
    </citation>
    <scope>NUCLEOTIDE SEQUENCE [LARGE SCALE GENOMIC DNA]</scope>
</reference>
<dbReference type="HOGENOM" id="CLU_065681_4_2_1"/>
<evidence type="ECO:0000313" key="12">
    <source>
        <dbReference type="Proteomes" id="UP000030746"/>
    </source>
</evidence>
<comment type="function">
    <text evidence="6">Stores iron in a soluble, non-toxic, readily available form. Important for iron homeostasis. Has ferroxidase activity. Iron is taken up in the ferrous form and deposited as ferric hydroxides after oxidation.</text>
</comment>
<evidence type="ECO:0000256" key="4">
    <source>
        <dbReference type="ARBA" id="ARBA00023002"/>
    </source>
</evidence>
<gene>
    <name evidence="11" type="ORF">LOTGIDRAFT_134773</name>
</gene>
<accession>V3ZN85</accession>
<dbReference type="AlphaFoldDB" id="V3ZN85"/>
<dbReference type="EC" id="1.16.3.1" evidence="9"/>
<dbReference type="PANTHER" id="PTHR11431:SF75">
    <property type="entry name" value="FERRITIN"/>
    <property type="match status" value="1"/>
</dbReference>
<dbReference type="InterPro" id="IPR012347">
    <property type="entry name" value="Ferritin-like"/>
</dbReference>
<evidence type="ECO:0000256" key="8">
    <source>
        <dbReference type="PIRSR" id="PIRSR601519-1"/>
    </source>
</evidence>
<dbReference type="OMA" id="HERFMND"/>
<dbReference type="GO" id="GO:0008198">
    <property type="term" value="F:ferrous iron binding"/>
    <property type="evidence" value="ECO:0007669"/>
    <property type="project" value="TreeGrafter"/>
</dbReference>
<dbReference type="PROSITE" id="PS50905">
    <property type="entry name" value="FERRITIN_LIKE"/>
    <property type="match status" value="1"/>
</dbReference>
<comment type="function">
    <text evidence="9">Stores iron in a soluble, non-toxic, readily available form. Important for iron homeostasis. Iron is taken up in the ferrous form and deposited as ferric hydroxides after oxidation.</text>
</comment>
<protein>
    <recommendedName>
        <fullName evidence="9">Ferritin</fullName>
        <ecNumber evidence="9">1.16.3.1</ecNumber>
    </recommendedName>
</protein>
<evidence type="ECO:0000256" key="3">
    <source>
        <dbReference type="ARBA" id="ARBA00022723"/>
    </source>
</evidence>
<dbReference type="Pfam" id="PF00210">
    <property type="entry name" value="Ferritin"/>
    <property type="match status" value="1"/>
</dbReference>
<dbReference type="CDD" id="cd01056">
    <property type="entry name" value="Euk_Ferritin"/>
    <property type="match status" value="1"/>
</dbReference>
<proteinExistence type="inferred from homology"/>
<name>V3ZN85_LOTGI</name>
<keyword evidence="12" id="KW-1185">Reference proteome</keyword>
<dbReference type="GeneID" id="20233600"/>
<dbReference type="CTD" id="20233600"/>
<evidence type="ECO:0000313" key="11">
    <source>
        <dbReference type="EMBL" id="ESO82301.1"/>
    </source>
</evidence>
<dbReference type="EMBL" id="KB203946">
    <property type="protein sequence ID" value="ESO82301.1"/>
    <property type="molecule type" value="Genomic_DNA"/>
</dbReference>
<dbReference type="GO" id="GO:0006826">
    <property type="term" value="P:iron ion transport"/>
    <property type="evidence" value="ECO:0007669"/>
    <property type="project" value="InterPro"/>
</dbReference>
<sequence>MFHYNSIMQLNGRINDTLSASYTYLTLAFHFDRADIALPGFYKFMMEASEKEKEGAMKLMKYMNKRGGWFKLRRIVTEERAWSNGLDALQFMLEHEKMMNANFLYTRQIADESGDAHLSDFIDEEFLVPRVKFIKKIADYISQLKSFSKDYHLGEYILDENL</sequence>